<dbReference type="Gene3D" id="1.25.40.10">
    <property type="entry name" value="Tetratricopeptide repeat domain"/>
    <property type="match status" value="5"/>
</dbReference>
<dbReference type="PANTHER" id="PTHR19959:SF119">
    <property type="entry name" value="FUNGAL LIPASE-LIKE DOMAIN-CONTAINING PROTEIN"/>
    <property type="match status" value="1"/>
</dbReference>
<dbReference type="InterPro" id="IPR024983">
    <property type="entry name" value="CHAT_dom"/>
</dbReference>
<sequence>MENNSSHNSSDAVKDTDQEQHGVIELADSIFKECLADSIYLLGQGAHAYVHQDGPQNSNCLELLAAALLRRFTHTGQWEDVQDAGVVCVAEVIPGGDTRLQCLRTAAALKMDTLDIDDNPADIVALANSMLADFGQSVNLSNLHTAILLYQEAGEDQEISGREKTKILRQLSMAHLIAFHVAGQVEEQDKSISLLQNLCLEQPKYLSCLCATLLSGNNSTRILQALTLLSEAQKLDGQALDLAHTGIHNFKLFQQSQQDSILDMAISMMEGATSKLPWGHSEYGELMTNMGVVIHERFRRRGETADLDSIIEIYLEALELSKDPNEGRRVCLNNLACALHDQFNRRGKLNDLDCAIARQQEGVDLFSPPEPDQLSCLANWLHERFEIMGEGDLNTVINLHREALDLFTSADPNRLSSLIGLTDALQKRFQALRDLADLDDYIRLNRQVSGICSDTNPNRGPCLNNLANALLKRFQTLHEGADLDEAISHHREALALFPAPHPNHGMSLMNLAQALEEQFETTGVLSDLNTCIDISYEALLFLHSEQDSSMNNLANLLCKRFKLTGAIADLNAAIDMYDQVLMLRPPSHPDRGVSLINLATAMSERFEASHEITALEHSIKLYHEGLDMFSASHPHRLNCLGGLAKVLYIRYERTGSPADLATVIDLRREALDLHPNPGTERAEILNDLAQAFLERFQSTSADLVDVDNAIKLVGEALGIISNPHPRRPTLLSNLAAAMGARFKMCGTPADLVNISLLHQEALDLYPEGDPGRGLTLNGLADVHKNRFEIYGSPGDLDSAVMLLQEAVGLERGDMADLDRAIGLSREALDVFHGPGAVTLYNLATLLQMRFRYRHEEADLEGAISLLNKAIDLHPPPHIFRRQSLMGLGEVQLGTIKTRLFGTRGKVECQGRGMPSGNLRNSFYVNQGPNEEIGTSRICQINDFSETDPKILRKAKRNRKNIVKITNRLLLVWAAKWAKRGTHNSVQPAQNIEKNNGSWEKLRRQLPDLESAITLYREALDITAAPTGTSVERVMMLSRLAHALLARFTERGNLEDLDDGIRLNSEALDLQPFPHPSSGATLQNLAIGLRNRFTAKGDIADLDRGLELYQQVLNIYEAPHPQRAACLRNFGIALILKSQKGSSEPMLMEEGVEAFREASAYMSSSPFDRFEMSAEWARIAGTVNHNSALEAYDSAIQLLPHLAMIGMDLQSRQNVLRLERNRGLASDAAACALQLKHVEKAVEFLEAGRAVLWSQALQLQTSLDDLRVDHPDLAERLSDILEKFKHGSHRDVASTRILPPELKAEHNMIDKEDAYYRGLNSSWAQVLKETQQLPGFEGFLRPKLWAELRMVSTNGPIVILNPGRFGCTAFIVSSEDVRTEPLLWFNWQTAEFLVQLLKAARNDSAVQISQLLAKIDRNTSTDLSRLQQRLFGQMEAEKQYNPNKVFGKLLGTLWTMIVFPILRRLHLKKTDEPGRLWWCPIGPLAFLPIHAAGFYGDLGANCVSDYVVSSYTPTLTALLDAPTESMTPIKMTTLIQPTTPGSASLPATREELRKIKEQVPSQWLTSLGDGLEPSTIKNALNHLRESSIAHFARHGTQDLRNPLDSGLLLNDGRLKVSDLVRGGDNVMTRRKKMTLAFLSACETATGDETVPDEAMHLAAALLVAGFRGVVGTMWTMVDADGPKVAEAFYEHLFKGCDATVDPPVLPDLTKAAEALHIAVGKLRSDPNVSFARWVPFVHYGL</sequence>
<feature type="domain" description="CHAT" evidence="1">
    <location>
        <begin position="1447"/>
        <end position="1739"/>
    </location>
</feature>
<dbReference type="SUPFAM" id="SSF48452">
    <property type="entry name" value="TPR-like"/>
    <property type="match status" value="3"/>
</dbReference>
<reference evidence="2" key="1">
    <citation type="submission" date="2023-03" db="EMBL/GenBank/DDBJ databases">
        <title>Massive genome expansion in bonnet fungi (Mycena s.s.) driven by repeated elements and novel gene families across ecological guilds.</title>
        <authorList>
            <consortium name="Lawrence Berkeley National Laboratory"/>
            <person name="Harder C.B."/>
            <person name="Miyauchi S."/>
            <person name="Viragh M."/>
            <person name="Kuo A."/>
            <person name="Thoen E."/>
            <person name="Andreopoulos B."/>
            <person name="Lu D."/>
            <person name="Skrede I."/>
            <person name="Drula E."/>
            <person name="Henrissat B."/>
            <person name="Morin E."/>
            <person name="Kohler A."/>
            <person name="Barry K."/>
            <person name="LaButti K."/>
            <person name="Morin E."/>
            <person name="Salamov A."/>
            <person name="Lipzen A."/>
            <person name="Mereny Z."/>
            <person name="Hegedus B."/>
            <person name="Baldrian P."/>
            <person name="Stursova M."/>
            <person name="Weitz H."/>
            <person name="Taylor A."/>
            <person name="Grigoriev I.V."/>
            <person name="Nagy L.G."/>
            <person name="Martin F."/>
            <person name="Kauserud H."/>
        </authorList>
    </citation>
    <scope>NUCLEOTIDE SEQUENCE</scope>
    <source>
        <strain evidence="2">CBHHK188m</strain>
    </source>
</reference>
<dbReference type="InterPro" id="IPR011990">
    <property type="entry name" value="TPR-like_helical_dom_sf"/>
</dbReference>
<comment type="caution">
    <text evidence="2">The sequence shown here is derived from an EMBL/GenBank/DDBJ whole genome shotgun (WGS) entry which is preliminary data.</text>
</comment>
<dbReference type="InterPro" id="IPR019734">
    <property type="entry name" value="TPR_rpt"/>
</dbReference>
<organism evidence="2 3">
    <name type="scientific">Mycena maculata</name>
    <dbReference type="NCBI Taxonomy" id="230809"/>
    <lineage>
        <taxon>Eukaryota</taxon>
        <taxon>Fungi</taxon>
        <taxon>Dikarya</taxon>
        <taxon>Basidiomycota</taxon>
        <taxon>Agaricomycotina</taxon>
        <taxon>Agaricomycetes</taxon>
        <taxon>Agaricomycetidae</taxon>
        <taxon>Agaricales</taxon>
        <taxon>Marasmiineae</taxon>
        <taxon>Mycenaceae</taxon>
        <taxon>Mycena</taxon>
    </lineage>
</organism>
<name>A0AAD7MJQ7_9AGAR</name>
<proteinExistence type="predicted"/>
<protein>
    <submittedName>
        <fullName evidence="2">CHAT domain-containing protein</fullName>
    </submittedName>
</protein>
<accession>A0AAD7MJQ7</accession>
<gene>
    <name evidence="2" type="ORF">DFH07DRAFT_1008455</name>
</gene>
<dbReference type="Pfam" id="PF12770">
    <property type="entry name" value="CHAT"/>
    <property type="match status" value="1"/>
</dbReference>
<dbReference type="PANTHER" id="PTHR19959">
    <property type="entry name" value="KINESIN LIGHT CHAIN"/>
    <property type="match status" value="1"/>
</dbReference>
<dbReference type="Pfam" id="PF13374">
    <property type="entry name" value="TPR_10"/>
    <property type="match status" value="1"/>
</dbReference>
<dbReference type="Proteomes" id="UP001215280">
    <property type="component" value="Unassembled WGS sequence"/>
</dbReference>
<evidence type="ECO:0000313" key="3">
    <source>
        <dbReference type="Proteomes" id="UP001215280"/>
    </source>
</evidence>
<evidence type="ECO:0000313" key="2">
    <source>
        <dbReference type="EMBL" id="KAJ7720751.1"/>
    </source>
</evidence>
<dbReference type="SMART" id="SM00028">
    <property type="entry name" value="TPR"/>
    <property type="match status" value="4"/>
</dbReference>
<dbReference type="EMBL" id="JARJLG010000275">
    <property type="protein sequence ID" value="KAJ7720751.1"/>
    <property type="molecule type" value="Genomic_DNA"/>
</dbReference>
<evidence type="ECO:0000259" key="1">
    <source>
        <dbReference type="Pfam" id="PF12770"/>
    </source>
</evidence>
<keyword evidence="3" id="KW-1185">Reference proteome</keyword>